<keyword evidence="5 6" id="KW-0472">Membrane</keyword>
<comment type="subcellular location">
    <subcellularLocation>
        <location evidence="1">Cell membrane</location>
        <topology evidence="1">Multi-pass membrane protein</topology>
    </subcellularLocation>
</comment>
<sequence>MKNHTKNAIITFTYAPIISVFLFILIWFFLTSFFTKEPFQNDLTLFFPDQQSLSAQYLKQNLSSQQNSNWLMLAIKRNNQPISIQNKDIQTSLKTLPNIIQVLNGLESFESPLQHTTTPVLYPYRYLLTPFNFSPPYLQKHFQQRWQEYQLGLVLDKQWLLEDPTYHWGAYLKQWQPSHELTKQEGIWVSDPSLFETQTSYLLLLIETTNDTKSLSSIEDTLMQLSGKSSYYLSGANWIAFKAETEIKQTVSKVSALAIGMVFLSLLIAFRSIKLTLLSCLPLIAAFIVGTLSTIALFGHIQVLTLALGAILFGVAIDYPIHTISAFQSRNKQVIQKIWPTIQLGALTSALGFLMLWWVNIEGLQQIAIFTATGLITSLLITQALKPLFSKFFSIKEQVETKITTERSYFKVWMTLFLPGTIIIILTLTFKPLLWQDDIVSLSPISNALIETDKQLRQHFQQQEVGKKILITASSIEILLQIEEKLIPGLNKLKENKTIQQYQMLSQLLPSQQLQKQRQLNLPSHEKLNSALSLATLNNGFKPKHFSSFMQGIEKARQLPPLDYSNFLHAEQVSSTMIQQYITPLNNQFIGIISLSGVSSDHKIDHFIQQHAELNLTYFNQRALVANQIHGIRNQLVSILAIFIVTLALCLGLKFQNLKEVSIILMPVMLSIGATLVCFALLEIPLSIFHLMSLMLIVAIGLDYSLLFTQGAQQKIYSSEWYKSIRIAFFTTLGSFSILALSQLALLQAIGLTVLIGILWVYGLSYLSARLTQKNINTEN</sequence>
<accession>A0A3B0WQT2</accession>
<feature type="transmembrane region" description="Helical" evidence="6">
    <location>
        <begin position="410"/>
        <end position="430"/>
    </location>
</feature>
<proteinExistence type="predicted"/>
<dbReference type="GO" id="GO:0005886">
    <property type="term" value="C:plasma membrane"/>
    <property type="evidence" value="ECO:0007669"/>
    <property type="project" value="UniProtKB-SubCell"/>
</dbReference>
<evidence type="ECO:0000256" key="2">
    <source>
        <dbReference type="ARBA" id="ARBA00022475"/>
    </source>
</evidence>
<evidence type="ECO:0000313" key="8">
    <source>
        <dbReference type="EMBL" id="VAW46064.1"/>
    </source>
</evidence>
<gene>
    <name evidence="8" type="ORF">MNBD_GAMMA03-196</name>
</gene>
<reference evidence="8" key="1">
    <citation type="submission" date="2018-06" db="EMBL/GenBank/DDBJ databases">
        <authorList>
            <person name="Zhirakovskaya E."/>
        </authorList>
    </citation>
    <scope>NUCLEOTIDE SEQUENCE</scope>
</reference>
<dbReference type="InterPro" id="IPR050545">
    <property type="entry name" value="Mycobact_MmpL"/>
</dbReference>
<dbReference type="EMBL" id="UOFC01000085">
    <property type="protein sequence ID" value="VAW46064.1"/>
    <property type="molecule type" value="Genomic_DNA"/>
</dbReference>
<name>A0A3B0WQT2_9ZZZZ</name>
<dbReference type="AlphaFoldDB" id="A0A3B0WQT2"/>
<feature type="transmembrane region" description="Helical" evidence="6">
    <location>
        <begin position="303"/>
        <end position="321"/>
    </location>
</feature>
<dbReference type="PANTHER" id="PTHR33406">
    <property type="entry name" value="MEMBRANE PROTEIN MJ1562-RELATED"/>
    <property type="match status" value="1"/>
</dbReference>
<keyword evidence="2" id="KW-1003">Cell membrane</keyword>
<dbReference type="PANTHER" id="PTHR33406:SF13">
    <property type="entry name" value="MEMBRANE PROTEIN YDFJ"/>
    <property type="match status" value="1"/>
</dbReference>
<evidence type="ECO:0000256" key="6">
    <source>
        <dbReference type="SAM" id="Phobius"/>
    </source>
</evidence>
<feature type="transmembrane region" description="Helical" evidence="6">
    <location>
        <begin position="721"/>
        <end position="740"/>
    </location>
</feature>
<evidence type="ECO:0000256" key="5">
    <source>
        <dbReference type="ARBA" id="ARBA00023136"/>
    </source>
</evidence>
<keyword evidence="3 6" id="KW-0812">Transmembrane</keyword>
<dbReference type="Gene3D" id="1.20.1640.10">
    <property type="entry name" value="Multidrug efflux transporter AcrB transmembrane domain"/>
    <property type="match status" value="2"/>
</dbReference>
<dbReference type="Pfam" id="PF03176">
    <property type="entry name" value="MMPL"/>
    <property type="match status" value="1"/>
</dbReference>
<dbReference type="SUPFAM" id="SSF82866">
    <property type="entry name" value="Multidrug efflux transporter AcrB transmembrane domain"/>
    <property type="match status" value="2"/>
</dbReference>
<feature type="transmembrane region" description="Helical" evidence="6">
    <location>
        <begin position="636"/>
        <end position="655"/>
    </location>
</feature>
<organism evidence="8">
    <name type="scientific">hydrothermal vent metagenome</name>
    <dbReference type="NCBI Taxonomy" id="652676"/>
    <lineage>
        <taxon>unclassified sequences</taxon>
        <taxon>metagenomes</taxon>
        <taxon>ecological metagenomes</taxon>
    </lineage>
</organism>
<evidence type="ECO:0000256" key="3">
    <source>
        <dbReference type="ARBA" id="ARBA00022692"/>
    </source>
</evidence>
<evidence type="ECO:0000259" key="7">
    <source>
        <dbReference type="Pfam" id="PF03176"/>
    </source>
</evidence>
<feature type="transmembrane region" description="Helical" evidence="6">
    <location>
        <begin position="662"/>
        <end position="682"/>
    </location>
</feature>
<feature type="transmembrane region" description="Helical" evidence="6">
    <location>
        <begin position="746"/>
        <end position="767"/>
    </location>
</feature>
<evidence type="ECO:0000256" key="1">
    <source>
        <dbReference type="ARBA" id="ARBA00004651"/>
    </source>
</evidence>
<dbReference type="InterPro" id="IPR004869">
    <property type="entry name" value="MMPL_dom"/>
</dbReference>
<feature type="transmembrane region" description="Helical" evidence="6">
    <location>
        <begin position="251"/>
        <end position="270"/>
    </location>
</feature>
<feature type="transmembrane region" description="Helical" evidence="6">
    <location>
        <begin position="342"/>
        <end position="361"/>
    </location>
</feature>
<evidence type="ECO:0000256" key="4">
    <source>
        <dbReference type="ARBA" id="ARBA00022989"/>
    </source>
</evidence>
<feature type="transmembrane region" description="Helical" evidence="6">
    <location>
        <begin position="367"/>
        <end position="389"/>
    </location>
</feature>
<feature type="transmembrane region" description="Helical" evidence="6">
    <location>
        <begin position="12"/>
        <end position="34"/>
    </location>
</feature>
<feature type="transmembrane region" description="Helical" evidence="6">
    <location>
        <begin position="688"/>
        <end position="709"/>
    </location>
</feature>
<feature type="transmembrane region" description="Helical" evidence="6">
    <location>
        <begin position="277"/>
        <end position="297"/>
    </location>
</feature>
<protein>
    <recommendedName>
        <fullName evidence="7">Membrane transport protein MMPL domain-containing protein</fullName>
    </recommendedName>
</protein>
<keyword evidence="4 6" id="KW-1133">Transmembrane helix</keyword>
<feature type="domain" description="Membrane transport protein MMPL" evidence="7">
    <location>
        <begin position="208"/>
        <end position="397"/>
    </location>
</feature>